<accession>A0A1Y0CWQ3</accession>
<dbReference type="AlphaFoldDB" id="A0A1Y0CWQ3"/>
<organism evidence="2 3">
    <name type="scientific">Oceanisphaera avium</name>
    <dbReference type="NCBI Taxonomy" id="1903694"/>
    <lineage>
        <taxon>Bacteria</taxon>
        <taxon>Pseudomonadati</taxon>
        <taxon>Pseudomonadota</taxon>
        <taxon>Gammaproteobacteria</taxon>
        <taxon>Aeromonadales</taxon>
        <taxon>Aeromonadaceae</taxon>
        <taxon>Oceanisphaera</taxon>
    </lineage>
</organism>
<keyword evidence="3" id="KW-1185">Reference proteome</keyword>
<dbReference type="EMBL" id="CP021376">
    <property type="protein sequence ID" value="ART79771.1"/>
    <property type="molecule type" value="Genomic_DNA"/>
</dbReference>
<name>A0A1Y0CWQ3_9GAMM</name>
<reference evidence="3" key="1">
    <citation type="submission" date="2017-05" db="EMBL/GenBank/DDBJ databases">
        <authorList>
            <person name="Sung H."/>
        </authorList>
    </citation>
    <scope>NUCLEOTIDE SEQUENCE [LARGE SCALE GENOMIC DNA]</scope>
    <source>
        <strain evidence="3">AMac2203</strain>
    </source>
</reference>
<sequence>MSESSSLAKPSLSPKEIAPKSLAELDAMHTGSLMSRRRALLACPESSNLTAQDKASLLLPIRYKDSQVWKNAYQELKQVLATREHLPNKQERKAQRQARAKRKR</sequence>
<evidence type="ECO:0000256" key="1">
    <source>
        <dbReference type="SAM" id="MobiDB-lite"/>
    </source>
</evidence>
<dbReference type="Proteomes" id="UP000243793">
    <property type="component" value="Chromosome"/>
</dbReference>
<dbReference type="KEGG" id="ocm:CBP12_06060"/>
<gene>
    <name evidence="2" type="ORF">CBP12_06060</name>
</gene>
<feature type="region of interest" description="Disordered" evidence="1">
    <location>
        <begin position="82"/>
        <end position="104"/>
    </location>
</feature>
<evidence type="ECO:0000313" key="3">
    <source>
        <dbReference type="Proteomes" id="UP000243793"/>
    </source>
</evidence>
<evidence type="ECO:0000313" key="2">
    <source>
        <dbReference type="EMBL" id="ART79771.1"/>
    </source>
</evidence>
<protein>
    <submittedName>
        <fullName evidence="2">Uncharacterized protein</fullName>
    </submittedName>
</protein>
<dbReference type="OrthoDB" id="6401849at2"/>
<proteinExistence type="predicted"/>
<feature type="compositionally biased region" description="Basic and acidic residues" evidence="1">
    <location>
        <begin position="82"/>
        <end position="94"/>
    </location>
</feature>
<feature type="compositionally biased region" description="Basic residues" evidence="1">
    <location>
        <begin position="95"/>
        <end position="104"/>
    </location>
</feature>
<dbReference type="RefSeq" id="WP_086963646.1">
    <property type="nucleotide sequence ID" value="NZ_CP021376.1"/>
</dbReference>